<sequence length="86" mass="8920">MGLSSLAIGAARLGLGMALGQRIMAVADLEAGRLIALSSVSVRLGQPYCAFMLPAKAERADIAGLVALLNKTAPSTWEPRAPSDRN</sequence>
<dbReference type="Gene3D" id="3.40.190.10">
    <property type="entry name" value="Periplasmic binding protein-like II"/>
    <property type="match status" value="1"/>
</dbReference>
<comment type="caution">
    <text evidence="1">The sequence shown here is derived from an EMBL/GenBank/DDBJ whole genome shotgun (WGS) entry which is preliminary data.</text>
</comment>
<organism evidence="1 2">
    <name type="scientific">Mesorhizobium dulcispinae</name>
    <dbReference type="NCBI Taxonomy" id="3072316"/>
    <lineage>
        <taxon>Bacteria</taxon>
        <taxon>Pseudomonadati</taxon>
        <taxon>Pseudomonadota</taxon>
        <taxon>Alphaproteobacteria</taxon>
        <taxon>Hyphomicrobiales</taxon>
        <taxon>Phyllobacteriaceae</taxon>
        <taxon>Mesorhizobium</taxon>
    </lineage>
</organism>
<evidence type="ECO:0000313" key="2">
    <source>
        <dbReference type="Proteomes" id="UP001271780"/>
    </source>
</evidence>
<proteinExistence type="predicted"/>
<dbReference type="RefSeq" id="WP_320316894.1">
    <property type="nucleotide sequence ID" value="NZ_JAVIIX010000007.1"/>
</dbReference>
<evidence type="ECO:0000313" key="1">
    <source>
        <dbReference type="EMBL" id="MDX8473343.1"/>
    </source>
</evidence>
<keyword evidence="2" id="KW-1185">Reference proteome</keyword>
<protein>
    <recommendedName>
        <fullName evidence="3">LysR substrate-binding domain-containing protein</fullName>
    </recommendedName>
</protein>
<evidence type="ECO:0008006" key="3">
    <source>
        <dbReference type="Google" id="ProtNLM"/>
    </source>
</evidence>
<dbReference type="EMBL" id="JAVIIZ010000007">
    <property type="protein sequence ID" value="MDX8473343.1"/>
    <property type="molecule type" value="Genomic_DNA"/>
</dbReference>
<name>A0ABU4XFN8_9HYPH</name>
<gene>
    <name evidence="1" type="ORF">RFM27_14785</name>
</gene>
<reference evidence="1 2" key="1">
    <citation type="submission" date="2023-08" db="EMBL/GenBank/DDBJ databases">
        <title>Implementing the SeqCode for naming new Mesorhizobium species isolated from Vachellia karroo root nodules.</title>
        <authorList>
            <person name="Van Lill M."/>
        </authorList>
    </citation>
    <scope>NUCLEOTIDE SEQUENCE [LARGE SCALE GENOMIC DNA]</scope>
    <source>
        <strain evidence="1 2">VK23A</strain>
    </source>
</reference>
<dbReference type="Proteomes" id="UP001271780">
    <property type="component" value="Unassembled WGS sequence"/>
</dbReference>
<accession>A0ABU4XFN8</accession>